<feature type="region of interest" description="Disordered" evidence="1">
    <location>
        <begin position="1"/>
        <end position="24"/>
    </location>
</feature>
<reference evidence="3 4" key="1">
    <citation type="journal article" date="2012" name="Int. J. Syst. Evol. Microbiol.">
        <title>Shewanella dokdonensis sp. nov., isolated from seawater.</title>
        <authorList>
            <person name="Sung H.R."/>
            <person name="Yoon J.H."/>
            <person name="Ghim S.Y."/>
        </authorList>
    </citation>
    <scope>NUCLEOTIDE SEQUENCE [LARGE SCALE GENOMIC DNA]</scope>
    <source>
        <strain evidence="3 4">DSM 23626</strain>
    </source>
</reference>
<protein>
    <submittedName>
        <fullName evidence="3">Uncharacterized protein</fullName>
    </submittedName>
</protein>
<dbReference type="Proteomes" id="UP000676428">
    <property type="component" value="Chromosome"/>
</dbReference>
<keyword evidence="2" id="KW-0812">Transmembrane</keyword>
<feature type="compositionally biased region" description="Low complexity" evidence="1">
    <location>
        <begin position="1"/>
        <end position="23"/>
    </location>
</feature>
<organism evidence="3 4">
    <name type="scientific">Shewanella dokdonensis</name>
    <dbReference type="NCBI Taxonomy" id="712036"/>
    <lineage>
        <taxon>Bacteria</taxon>
        <taxon>Pseudomonadati</taxon>
        <taxon>Pseudomonadota</taxon>
        <taxon>Gammaproteobacteria</taxon>
        <taxon>Alteromonadales</taxon>
        <taxon>Shewanellaceae</taxon>
        <taxon>Shewanella</taxon>
    </lineage>
</organism>
<name>A0ABX8DFC9_9GAMM</name>
<keyword evidence="4" id="KW-1185">Reference proteome</keyword>
<proteinExistence type="predicted"/>
<evidence type="ECO:0000313" key="4">
    <source>
        <dbReference type="Proteomes" id="UP000676428"/>
    </source>
</evidence>
<evidence type="ECO:0000313" key="3">
    <source>
        <dbReference type="EMBL" id="QVK23090.1"/>
    </source>
</evidence>
<accession>A0ABX8DFC9</accession>
<evidence type="ECO:0000256" key="1">
    <source>
        <dbReference type="SAM" id="MobiDB-lite"/>
    </source>
</evidence>
<sequence length="61" mass="6027">MPIPSMSNSSASGSGTGDQSQGGNAFQGGSVNFAAGSSAGINPVFILVTAAVVVWLITKRK</sequence>
<keyword evidence="2" id="KW-0472">Membrane</keyword>
<evidence type="ECO:0000256" key="2">
    <source>
        <dbReference type="SAM" id="Phobius"/>
    </source>
</evidence>
<gene>
    <name evidence="3" type="ORF">KHX94_18660</name>
</gene>
<dbReference type="EMBL" id="CP074572">
    <property type="protein sequence ID" value="QVK23090.1"/>
    <property type="molecule type" value="Genomic_DNA"/>
</dbReference>
<keyword evidence="2" id="KW-1133">Transmembrane helix</keyword>
<feature type="transmembrane region" description="Helical" evidence="2">
    <location>
        <begin position="40"/>
        <end position="58"/>
    </location>
</feature>